<dbReference type="Proteomes" id="UP000799436">
    <property type="component" value="Unassembled WGS sequence"/>
</dbReference>
<protein>
    <submittedName>
        <fullName evidence="1">Uncharacterized protein</fullName>
    </submittedName>
</protein>
<keyword evidence="2" id="KW-1185">Reference proteome</keyword>
<name>A0A6G1LI19_9PEZI</name>
<dbReference type="AlphaFoldDB" id="A0A6G1LI19"/>
<gene>
    <name evidence="1" type="ORF">EJ03DRAFT_186227</name>
</gene>
<proteinExistence type="predicted"/>
<accession>A0A6G1LI19</accession>
<organism evidence="1 2">
    <name type="scientific">Teratosphaeria nubilosa</name>
    <dbReference type="NCBI Taxonomy" id="161662"/>
    <lineage>
        <taxon>Eukaryota</taxon>
        <taxon>Fungi</taxon>
        <taxon>Dikarya</taxon>
        <taxon>Ascomycota</taxon>
        <taxon>Pezizomycotina</taxon>
        <taxon>Dothideomycetes</taxon>
        <taxon>Dothideomycetidae</taxon>
        <taxon>Mycosphaerellales</taxon>
        <taxon>Teratosphaeriaceae</taxon>
        <taxon>Teratosphaeria</taxon>
    </lineage>
</organism>
<sequence>MSVMLDISSIFAAATWLFGESSSPQRLYIVGTIPMACACKGLSYHMHHASQLQQRGQPLRGRELKVPASGGFKVVVHIITRSRCCCVPAGLLRCRRDVSGHPSSCNSCQVTRVAPRAIWLKEAGLCWCDGQKQLCQSVTSQRLGGRLVWVRDS</sequence>
<dbReference type="EMBL" id="ML995814">
    <property type="protein sequence ID" value="KAF2772506.1"/>
    <property type="molecule type" value="Genomic_DNA"/>
</dbReference>
<evidence type="ECO:0000313" key="1">
    <source>
        <dbReference type="EMBL" id="KAF2772506.1"/>
    </source>
</evidence>
<reference evidence="1" key="1">
    <citation type="journal article" date="2020" name="Stud. Mycol.">
        <title>101 Dothideomycetes genomes: a test case for predicting lifestyles and emergence of pathogens.</title>
        <authorList>
            <person name="Haridas S."/>
            <person name="Albert R."/>
            <person name="Binder M."/>
            <person name="Bloem J."/>
            <person name="Labutti K."/>
            <person name="Salamov A."/>
            <person name="Andreopoulos B."/>
            <person name="Baker S."/>
            <person name="Barry K."/>
            <person name="Bills G."/>
            <person name="Bluhm B."/>
            <person name="Cannon C."/>
            <person name="Castanera R."/>
            <person name="Culley D."/>
            <person name="Daum C."/>
            <person name="Ezra D."/>
            <person name="Gonzalez J."/>
            <person name="Henrissat B."/>
            <person name="Kuo A."/>
            <person name="Liang C."/>
            <person name="Lipzen A."/>
            <person name="Lutzoni F."/>
            <person name="Magnuson J."/>
            <person name="Mondo S."/>
            <person name="Nolan M."/>
            <person name="Ohm R."/>
            <person name="Pangilinan J."/>
            <person name="Park H.-J."/>
            <person name="Ramirez L."/>
            <person name="Alfaro M."/>
            <person name="Sun H."/>
            <person name="Tritt A."/>
            <person name="Yoshinaga Y."/>
            <person name="Zwiers L.-H."/>
            <person name="Turgeon B."/>
            <person name="Goodwin S."/>
            <person name="Spatafora J."/>
            <person name="Crous P."/>
            <person name="Grigoriev I."/>
        </authorList>
    </citation>
    <scope>NUCLEOTIDE SEQUENCE</scope>
    <source>
        <strain evidence="1">CBS 116005</strain>
    </source>
</reference>
<evidence type="ECO:0000313" key="2">
    <source>
        <dbReference type="Proteomes" id="UP000799436"/>
    </source>
</evidence>